<dbReference type="PANTHER" id="PTHR31332">
    <property type="entry name" value="7-HYDROXYMETHYL CHLOROPHYLL A REDUCTASE, CHLOROPLASTIC"/>
    <property type="match status" value="1"/>
</dbReference>
<keyword evidence="5" id="KW-0411">Iron-sulfur</keyword>
<evidence type="ECO:0000256" key="3">
    <source>
        <dbReference type="ARBA" id="ARBA00023002"/>
    </source>
</evidence>
<dbReference type="Proteomes" id="UP000618343">
    <property type="component" value="Unassembled WGS sequence"/>
</dbReference>
<keyword evidence="2" id="KW-0479">Metal-binding</keyword>
<proteinExistence type="inferred from homology"/>
<protein>
    <recommendedName>
        <fullName evidence="7">Coenzyme F420 hydrogenase subunit beta</fullName>
        <ecNumber evidence="7">1.12.98.1</ecNumber>
    </recommendedName>
</protein>
<dbReference type="AlphaFoldDB" id="A0A833E5F2"/>
<name>A0A833E5F2_9EURY</name>
<comment type="similarity">
    <text evidence="6">Belongs to the FrhB family.</text>
</comment>
<reference evidence="11" key="1">
    <citation type="journal article" date="2020" name="ISME J.">
        <title>Gammaproteobacteria mediating utilization of methyl-, sulfur- and petroleum organic compounds in deep ocean hydrothermal plumes.</title>
        <authorList>
            <person name="Zhou Z."/>
            <person name="Liu Y."/>
            <person name="Pan J."/>
            <person name="Cron B.R."/>
            <person name="Toner B.M."/>
            <person name="Anantharaman K."/>
            <person name="Breier J.A."/>
            <person name="Dick G.J."/>
            <person name="Li M."/>
        </authorList>
    </citation>
    <scope>NUCLEOTIDE SEQUENCE</scope>
    <source>
        <strain evidence="10">SZUA-1453</strain>
        <strain evidence="11">SZUA-1471</strain>
    </source>
</reference>
<dbReference type="Proteomes" id="UP000643554">
    <property type="component" value="Unassembled WGS sequence"/>
</dbReference>
<dbReference type="GO" id="GO:0050660">
    <property type="term" value="F:flavin adenine dinucleotide binding"/>
    <property type="evidence" value="ECO:0007669"/>
    <property type="project" value="InterPro"/>
</dbReference>
<dbReference type="NCBIfam" id="NF006807">
    <property type="entry name" value="PRK09325.1"/>
    <property type="match status" value="1"/>
</dbReference>
<dbReference type="Gene3D" id="3.10.450.750">
    <property type="match status" value="1"/>
</dbReference>
<comment type="caution">
    <text evidence="11">The sequence shown here is derived from an EMBL/GenBank/DDBJ whole genome shotgun (WGS) entry which is preliminary data.</text>
</comment>
<dbReference type="Pfam" id="PF04432">
    <property type="entry name" value="FrhB_FdhB_C"/>
    <property type="match status" value="1"/>
</dbReference>
<evidence type="ECO:0000256" key="2">
    <source>
        <dbReference type="ARBA" id="ARBA00022723"/>
    </source>
</evidence>
<feature type="domain" description="Coenzyme F420 hydrogenase/dehydrogenase beta subunit C-terminal" evidence="9">
    <location>
        <begin position="95"/>
        <end position="247"/>
    </location>
</feature>
<evidence type="ECO:0000259" key="8">
    <source>
        <dbReference type="Pfam" id="PF04422"/>
    </source>
</evidence>
<dbReference type="EMBL" id="DQUI01000070">
    <property type="protein sequence ID" value="HIP84683.1"/>
    <property type="molecule type" value="Genomic_DNA"/>
</dbReference>
<evidence type="ECO:0000313" key="10">
    <source>
        <dbReference type="EMBL" id="HIP84683.1"/>
    </source>
</evidence>
<evidence type="ECO:0000256" key="1">
    <source>
        <dbReference type="ARBA" id="ARBA00001974"/>
    </source>
</evidence>
<dbReference type="NCBIfam" id="TIGR03289">
    <property type="entry name" value="frhB"/>
    <property type="match status" value="1"/>
</dbReference>
<evidence type="ECO:0000259" key="9">
    <source>
        <dbReference type="Pfam" id="PF04432"/>
    </source>
</evidence>
<dbReference type="GO" id="GO:0016151">
    <property type="term" value="F:nickel cation binding"/>
    <property type="evidence" value="ECO:0007669"/>
    <property type="project" value="InterPro"/>
</dbReference>
<organism evidence="11 12">
    <name type="scientific">Methanothermococcus okinawensis</name>
    <dbReference type="NCBI Taxonomy" id="155863"/>
    <lineage>
        <taxon>Archaea</taxon>
        <taxon>Methanobacteriati</taxon>
        <taxon>Methanobacteriota</taxon>
        <taxon>Methanomada group</taxon>
        <taxon>Methanococci</taxon>
        <taxon>Methanococcales</taxon>
        <taxon>Methanococcaceae</taxon>
        <taxon>Methanothermococcus</taxon>
    </lineage>
</organism>
<keyword evidence="4" id="KW-0408">Iron</keyword>
<dbReference type="EMBL" id="DQUO01000066">
    <property type="protein sequence ID" value="HIP91744.1"/>
    <property type="molecule type" value="Genomic_DNA"/>
</dbReference>
<dbReference type="InterPro" id="IPR017679">
    <property type="entry name" value="FrhB_archaea"/>
</dbReference>
<evidence type="ECO:0000256" key="5">
    <source>
        <dbReference type="ARBA" id="ARBA00023014"/>
    </source>
</evidence>
<evidence type="ECO:0000313" key="11">
    <source>
        <dbReference type="EMBL" id="HIP91744.1"/>
    </source>
</evidence>
<dbReference type="Pfam" id="PF04422">
    <property type="entry name" value="FrhB_FdhB_N"/>
    <property type="match status" value="1"/>
</dbReference>
<comment type="cofactor">
    <cofactor evidence="1">
        <name>FAD</name>
        <dbReference type="ChEBI" id="CHEBI:57692"/>
    </cofactor>
</comment>
<dbReference type="GO" id="GO:0050454">
    <property type="term" value="F:coenzyme F420 hydrogenase activity"/>
    <property type="evidence" value="ECO:0007669"/>
    <property type="project" value="UniProtKB-EC"/>
</dbReference>
<gene>
    <name evidence="11" type="primary">frhB</name>
    <name evidence="10" type="ORF">EYH15_04265</name>
    <name evidence="11" type="ORF">EYH21_05545</name>
</gene>
<dbReference type="EC" id="1.12.98.1" evidence="7"/>
<evidence type="ECO:0000256" key="4">
    <source>
        <dbReference type="ARBA" id="ARBA00023004"/>
    </source>
</evidence>
<evidence type="ECO:0000256" key="6">
    <source>
        <dbReference type="ARBA" id="ARBA00038369"/>
    </source>
</evidence>
<accession>A0A833E5F2</accession>
<dbReference type="GO" id="GO:0052592">
    <property type="term" value="F:oxidoreductase activity, acting on CH or CH2 groups, with an iron-sulfur protein as acceptor"/>
    <property type="evidence" value="ECO:0007669"/>
    <property type="project" value="TreeGrafter"/>
</dbReference>
<evidence type="ECO:0000256" key="7">
    <source>
        <dbReference type="NCBIfam" id="TIGR03289"/>
    </source>
</evidence>
<dbReference type="InterPro" id="IPR007525">
    <property type="entry name" value="FrhB_FdhB_C"/>
</dbReference>
<dbReference type="InterPro" id="IPR007516">
    <property type="entry name" value="Co_F420_Hydgase/DH_bsu_N"/>
</dbReference>
<evidence type="ECO:0000313" key="12">
    <source>
        <dbReference type="Proteomes" id="UP000618343"/>
    </source>
</evidence>
<feature type="domain" description="Coenzyme F420 hydrogenase/dehydrogenase beta subunit N-terminal" evidence="8">
    <location>
        <begin position="11"/>
        <end position="86"/>
    </location>
</feature>
<sequence>MDPLGNYKSIISARATDKRILKRAQDGGIVSAVFIYGLENNLLDGAVVASKEKNFKPVPKVATTPEEVLEAAGTKYTVSPNLSVLKSAIREYSCEKIGVVGTPCQIISTRKALKYPLGFRHLVDKIALLVGIFCMENFPYMGMKIIVEELCGVRLEDVVKMDIGKGKFWVYTKWGEVKSVKLKMTHPYEQSSCHVCTDYTAELADISTGSVGSPDGWSTVIIRNHRGEEIINNMIEEGYLETRPIDEGKFGLGILKKLALTKKEKNMKEIEHRKKLGLPVPPDVCGLLQ</sequence>
<dbReference type="PANTHER" id="PTHR31332:SF6">
    <property type="entry name" value="FORMATE DEHYDROGENASE SUBUNIT BETA"/>
    <property type="match status" value="1"/>
</dbReference>
<dbReference type="InterPro" id="IPR045220">
    <property type="entry name" value="FRHB/FDHB/HCAR-like"/>
</dbReference>
<dbReference type="GO" id="GO:0051536">
    <property type="term" value="F:iron-sulfur cluster binding"/>
    <property type="evidence" value="ECO:0007669"/>
    <property type="project" value="UniProtKB-KW"/>
</dbReference>
<keyword evidence="3 11" id="KW-0560">Oxidoreductase</keyword>